<keyword evidence="1" id="KW-0732">Signal</keyword>
<keyword evidence="3" id="KW-1185">Reference proteome</keyword>
<dbReference type="EMBL" id="JBHFFA010000006">
    <property type="protein sequence ID" value="KAL2620826.1"/>
    <property type="molecule type" value="Genomic_DNA"/>
</dbReference>
<gene>
    <name evidence="2" type="ORF">R1flu_001031</name>
</gene>
<feature type="signal peptide" evidence="1">
    <location>
        <begin position="1"/>
        <end position="21"/>
    </location>
</feature>
<dbReference type="AlphaFoldDB" id="A0ABD1Y251"/>
<sequence>MCRLTDLGTWITLFLASLTQGHCFHSQRANEKAKQDASQSWGERLLAQFVSVPRLNTRDGVVWGSGPYGMEDGLIISCKVFRLSSMYDYTRGAGGGRGREVDSATVCYSRIGSDLASRLHHGGDTSGCSGPS</sequence>
<proteinExistence type="predicted"/>
<evidence type="ECO:0000256" key="1">
    <source>
        <dbReference type="SAM" id="SignalP"/>
    </source>
</evidence>
<accession>A0ABD1Y251</accession>
<protein>
    <recommendedName>
        <fullName evidence="4">Secreted protein</fullName>
    </recommendedName>
</protein>
<reference evidence="2 3" key="1">
    <citation type="submission" date="2024-09" db="EMBL/GenBank/DDBJ databases">
        <title>Chromosome-scale assembly of Riccia fluitans.</title>
        <authorList>
            <person name="Paukszto L."/>
            <person name="Sawicki J."/>
            <person name="Karawczyk K."/>
            <person name="Piernik-Szablinska J."/>
            <person name="Szczecinska M."/>
            <person name="Mazdziarz M."/>
        </authorList>
    </citation>
    <scope>NUCLEOTIDE SEQUENCE [LARGE SCALE GENOMIC DNA]</scope>
    <source>
        <strain evidence="2">Rf_01</strain>
        <tissue evidence="2">Aerial parts of the thallus</tissue>
    </source>
</reference>
<organism evidence="2 3">
    <name type="scientific">Riccia fluitans</name>
    <dbReference type="NCBI Taxonomy" id="41844"/>
    <lineage>
        <taxon>Eukaryota</taxon>
        <taxon>Viridiplantae</taxon>
        <taxon>Streptophyta</taxon>
        <taxon>Embryophyta</taxon>
        <taxon>Marchantiophyta</taxon>
        <taxon>Marchantiopsida</taxon>
        <taxon>Marchantiidae</taxon>
        <taxon>Marchantiales</taxon>
        <taxon>Ricciaceae</taxon>
        <taxon>Riccia</taxon>
    </lineage>
</organism>
<evidence type="ECO:0000313" key="2">
    <source>
        <dbReference type="EMBL" id="KAL2620826.1"/>
    </source>
</evidence>
<dbReference type="Proteomes" id="UP001605036">
    <property type="component" value="Unassembled WGS sequence"/>
</dbReference>
<feature type="chain" id="PRO_5044791059" description="Secreted protein" evidence="1">
    <location>
        <begin position="22"/>
        <end position="132"/>
    </location>
</feature>
<comment type="caution">
    <text evidence="2">The sequence shown here is derived from an EMBL/GenBank/DDBJ whole genome shotgun (WGS) entry which is preliminary data.</text>
</comment>
<evidence type="ECO:0008006" key="4">
    <source>
        <dbReference type="Google" id="ProtNLM"/>
    </source>
</evidence>
<name>A0ABD1Y251_9MARC</name>
<evidence type="ECO:0000313" key="3">
    <source>
        <dbReference type="Proteomes" id="UP001605036"/>
    </source>
</evidence>